<evidence type="ECO:0000313" key="8">
    <source>
        <dbReference type="EMBL" id="MBL0749234.1"/>
    </source>
</evidence>
<dbReference type="SUPFAM" id="SSF49785">
    <property type="entry name" value="Galactose-binding domain-like"/>
    <property type="match status" value="1"/>
</dbReference>
<evidence type="ECO:0000256" key="3">
    <source>
        <dbReference type="ARBA" id="ARBA00022801"/>
    </source>
</evidence>
<dbReference type="EMBL" id="JAERSG010000005">
    <property type="protein sequence ID" value="MBL0749234.1"/>
    <property type="molecule type" value="Genomic_DNA"/>
</dbReference>
<dbReference type="RefSeq" id="WP_201939027.1">
    <property type="nucleotide sequence ID" value="NZ_JAERSG010000005.1"/>
</dbReference>
<feature type="signal peptide" evidence="6">
    <location>
        <begin position="1"/>
        <end position="24"/>
    </location>
</feature>
<dbReference type="InterPro" id="IPR028974">
    <property type="entry name" value="TSP_type-3_rpt"/>
</dbReference>
<dbReference type="Proteomes" id="UP000636918">
    <property type="component" value="Unassembled WGS sequence"/>
</dbReference>
<gene>
    <name evidence="8" type="ORF">JI751_16560</name>
</gene>
<dbReference type="PANTHER" id="PTHR10199:SF100">
    <property type="entry name" value="THROMBOSPONDIN, ISOFORM A"/>
    <property type="match status" value="1"/>
</dbReference>
<evidence type="ECO:0000256" key="1">
    <source>
        <dbReference type="ARBA" id="ARBA00022670"/>
    </source>
</evidence>
<evidence type="ECO:0000256" key="6">
    <source>
        <dbReference type="SAM" id="SignalP"/>
    </source>
</evidence>
<evidence type="ECO:0000313" key="9">
    <source>
        <dbReference type="Proteomes" id="UP000636918"/>
    </source>
</evidence>
<evidence type="ECO:0000256" key="2">
    <source>
        <dbReference type="ARBA" id="ARBA00022729"/>
    </source>
</evidence>
<proteinExistence type="predicted"/>
<evidence type="ECO:0000259" key="7">
    <source>
        <dbReference type="Pfam" id="PF01483"/>
    </source>
</evidence>
<evidence type="ECO:0000256" key="5">
    <source>
        <dbReference type="SAM" id="MobiDB-lite"/>
    </source>
</evidence>
<name>A0ABS1LC33_9ACTN</name>
<keyword evidence="1" id="KW-0645">Protease</keyword>
<dbReference type="Pfam" id="PF01483">
    <property type="entry name" value="P_proprotein"/>
    <property type="match status" value="1"/>
</dbReference>
<dbReference type="Gene3D" id="4.10.1080.10">
    <property type="entry name" value="TSP type-3 repeat"/>
    <property type="match status" value="1"/>
</dbReference>
<feature type="region of interest" description="Disordered" evidence="5">
    <location>
        <begin position="188"/>
        <end position="223"/>
    </location>
</feature>
<evidence type="ECO:0000256" key="4">
    <source>
        <dbReference type="ARBA" id="ARBA00022837"/>
    </source>
</evidence>
<feature type="chain" id="PRO_5046148621" evidence="6">
    <location>
        <begin position="25"/>
        <end position="370"/>
    </location>
</feature>
<keyword evidence="3" id="KW-0378">Hydrolase</keyword>
<comment type="caution">
    <text evidence="8">The sequence shown here is derived from an EMBL/GenBank/DDBJ whole genome shotgun (WGS) entry which is preliminary data.</text>
</comment>
<reference evidence="8 9" key="1">
    <citation type="submission" date="2021-01" db="EMBL/GenBank/DDBJ databases">
        <title>Genome seq and assembly of Nocardiodes sp. G10.</title>
        <authorList>
            <person name="Chhetri G."/>
        </authorList>
    </citation>
    <scope>NUCLEOTIDE SEQUENCE [LARGE SCALE GENOMIC DNA]</scope>
    <source>
        <strain evidence="8 9">G10</strain>
    </source>
</reference>
<dbReference type="SUPFAM" id="SSF103647">
    <property type="entry name" value="TSP type-3 repeat"/>
    <property type="match status" value="1"/>
</dbReference>
<organism evidence="8 9">
    <name type="scientific">Nocardioides baculatus</name>
    <dbReference type="NCBI Taxonomy" id="2801337"/>
    <lineage>
        <taxon>Bacteria</taxon>
        <taxon>Bacillati</taxon>
        <taxon>Actinomycetota</taxon>
        <taxon>Actinomycetes</taxon>
        <taxon>Propionibacteriales</taxon>
        <taxon>Nocardioidaceae</taxon>
        <taxon>Nocardioides</taxon>
    </lineage>
</organism>
<dbReference type="InterPro" id="IPR008979">
    <property type="entry name" value="Galactose-bd-like_sf"/>
</dbReference>
<dbReference type="Pfam" id="PF02412">
    <property type="entry name" value="TSP_3"/>
    <property type="match status" value="3"/>
</dbReference>
<keyword evidence="2 6" id="KW-0732">Signal</keyword>
<dbReference type="InterPro" id="IPR002884">
    <property type="entry name" value="P_dom"/>
</dbReference>
<dbReference type="PANTHER" id="PTHR10199">
    <property type="entry name" value="THROMBOSPONDIN"/>
    <property type="match status" value="1"/>
</dbReference>
<accession>A0ABS1LC33</accession>
<sequence length="370" mass="38539">MRLLPTRLALIALVAGFVSMVGPAAPAGAAPVPCVRTINGAAANVAPDAAGDPPFTSTAIDLQAPVAPGLVEDVDVSVSLDHPDAYQVRVRLSHAGTTSILQRRFADSGPQVRPLTWDDEAAAVYGPTSTPGTYRPDQPLSAHDGAASGGAWRLLVDNWGAAAGRVVSWSITISYTACDGDDDGVEDHVDNCDPVANPDQSDIDRDGIGDACDGDPDGDGVGSQADNCPQVSNATQVNSDADALGDACDADDDDDSRADVSDGCPLVGAATSSGCPAVATKVRLRKEKSRLVGRVRSDRGACVDQVRATVKRKKPGRDPKLVVVMTKPDGRFRTRLPKAAGRYYVVVRKRYAVGVAECGSSRSAAVRVRR</sequence>
<keyword evidence="4" id="KW-0106">Calcium</keyword>
<keyword evidence="9" id="KW-1185">Reference proteome</keyword>
<feature type="domain" description="P/Homo B" evidence="7">
    <location>
        <begin position="71"/>
        <end position="173"/>
    </location>
</feature>
<dbReference type="InterPro" id="IPR003367">
    <property type="entry name" value="Thrombospondin_3-like_rpt"/>
</dbReference>
<protein>
    <submittedName>
        <fullName evidence="8">Thrombospondin type 3 repeat-containing protein</fullName>
    </submittedName>
</protein>